<dbReference type="AlphaFoldDB" id="A0A392RXL4"/>
<reference evidence="1 2" key="1">
    <citation type="journal article" date="2018" name="Front. Plant Sci.">
        <title>Red Clover (Trifolium pratense) and Zigzag Clover (T. medium) - A Picture of Genomic Similarities and Differences.</title>
        <authorList>
            <person name="Dluhosova J."/>
            <person name="Istvanek J."/>
            <person name="Nedelnik J."/>
            <person name="Repkova J."/>
        </authorList>
    </citation>
    <scope>NUCLEOTIDE SEQUENCE [LARGE SCALE GENOMIC DNA]</scope>
    <source>
        <strain evidence="2">cv. 10/8</strain>
        <tissue evidence="1">Leaf</tissue>
    </source>
</reference>
<dbReference type="PANTHER" id="PTHR11017:SF271">
    <property type="entry name" value="DISEASE RESISTANCE PROTEIN (TIR-NBS-LRR CLASS) FAMILY"/>
    <property type="match status" value="1"/>
</dbReference>
<comment type="caution">
    <text evidence="1">The sequence shown here is derived from an EMBL/GenBank/DDBJ whole genome shotgun (WGS) entry which is preliminary data.</text>
</comment>
<dbReference type="PANTHER" id="PTHR11017">
    <property type="entry name" value="LEUCINE-RICH REPEAT-CONTAINING PROTEIN"/>
    <property type="match status" value="1"/>
</dbReference>
<evidence type="ECO:0000313" key="1">
    <source>
        <dbReference type="EMBL" id="MCI40316.1"/>
    </source>
</evidence>
<protein>
    <submittedName>
        <fullName evidence="1">TMV resistance protein N</fullName>
    </submittedName>
</protein>
<dbReference type="SUPFAM" id="SSF52058">
    <property type="entry name" value="L domain-like"/>
    <property type="match status" value="1"/>
</dbReference>
<sequence>MDKLRLLQLSSEQLKGDYKYLSRQLRWLSWRGFPLKFIPAGFHQDNLVAIDLKYSNLEQVWMESQ</sequence>
<dbReference type="Proteomes" id="UP000265520">
    <property type="component" value="Unassembled WGS sequence"/>
</dbReference>
<name>A0A392RXL4_9FABA</name>
<dbReference type="EMBL" id="LXQA010278296">
    <property type="protein sequence ID" value="MCI40316.1"/>
    <property type="molecule type" value="Genomic_DNA"/>
</dbReference>
<evidence type="ECO:0000313" key="2">
    <source>
        <dbReference type="Proteomes" id="UP000265520"/>
    </source>
</evidence>
<accession>A0A392RXL4</accession>
<organism evidence="1 2">
    <name type="scientific">Trifolium medium</name>
    <dbReference type="NCBI Taxonomy" id="97028"/>
    <lineage>
        <taxon>Eukaryota</taxon>
        <taxon>Viridiplantae</taxon>
        <taxon>Streptophyta</taxon>
        <taxon>Embryophyta</taxon>
        <taxon>Tracheophyta</taxon>
        <taxon>Spermatophyta</taxon>
        <taxon>Magnoliopsida</taxon>
        <taxon>eudicotyledons</taxon>
        <taxon>Gunneridae</taxon>
        <taxon>Pentapetalae</taxon>
        <taxon>rosids</taxon>
        <taxon>fabids</taxon>
        <taxon>Fabales</taxon>
        <taxon>Fabaceae</taxon>
        <taxon>Papilionoideae</taxon>
        <taxon>50 kb inversion clade</taxon>
        <taxon>NPAAA clade</taxon>
        <taxon>Hologalegina</taxon>
        <taxon>IRL clade</taxon>
        <taxon>Trifolieae</taxon>
        <taxon>Trifolium</taxon>
    </lineage>
</organism>
<proteinExistence type="predicted"/>
<feature type="non-terminal residue" evidence="1">
    <location>
        <position position="65"/>
    </location>
</feature>
<keyword evidence="2" id="KW-1185">Reference proteome</keyword>
<dbReference type="GO" id="GO:0006952">
    <property type="term" value="P:defense response"/>
    <property type="evidence" value="ECO:0007669"/>
    <property type="project" value="InterPro"/>
</dbReference>
<dbReference type="InterPro" id="IPR044974">
    <property type="entry name" value="Disease_R_plants"/>
</dbReference>